<comment type="caution">
    <text evidence="2">The sequence shown here is derived from an EMBL/GenBank/DDBJ whole genome shotgun (WGS) entry which is preliminary data.</text>
</comment>
<feature type="transmembrane region" description="Helical" evidence="1">
    <location>
        <begin position="93"/>
        <end position="114"/>
    </location>
</feature>
<gene>
    <name evidence="2" type="ORF">PVAND_016455</name>
</gene>
<evidence type="ECO:0000256" key="1">
    <source>
        <dbReference type="SAM" id="Phobius"/>
    </source>
</evidence>
<sequence length="127" mass="14623">MKTSNQIKADAKRITKEIPDADGKHKQGEVQQGSFSFVAPDVKLIQFNGLLMKKVFNPQGAHLPTTPPTPAASAKNLNNFFIINNELNPQFKINFFLIFSNINFELLLYLFFFLKKKKIMLQREFFI</sequence>
<dbReference type="AlphaFoldDB" id="A0A9J6BF67"/>
<keyword evidence="1" id="KW-0472">Membrane</keyword>
<keyword evidence="1" id="KW-1133">Transmembrane helix</keyword>
<reference evidence="2" key="1">
    <citation type="submission" date="2021-03" db="EMBL/GenBank/DDBJ databases">
        <title>Chromosome level genome of the anhydrobiotic midge Polypedilum vanderplanki.</title>
        <authorList>
            <person name="Yoshida Y."/>
            <person name="Kikawada T."/>
            <person name="Gusev O."/>
        </authorList>
    </citation>
    <scope>NUCLEOTIDE SEQUENCE</scope>
    <source>
        <strain evidence="2">NIAS01</strain>
        <tissue evidence="2">Whole body or cell culture</tissue>
    </source>
</reference>
<evidence type="ECO:0000313" key="3">
    <source>
        <dbReference type="Proteomes" id="UP001107558"/>
    </source>
</evidence>
<proteinExistence type="predicted"/>
<dbReference type="Proteomes" id="UP001107558">
    <property type="component" value="Chromosome 4"/>
</dbReference>
<keyword evidence="1" id="KW-0812">Transmembrane</keyword>
<organism evidence="2 3">
    <name type="scientific">Polypedilum vanderplanki</name>
    <name type="common">Sleeping chironomid midge</name>
    <dbReference type="NCBI Taxonomy" id="319348"/>
    <lineage>
        <taxon>Eukaryota</taxon>
        <taxon>Metazoa</taxon>
        <taxon>Ecdysozoa</taxon>
        <taxon>Arthropoda</taxon>
        <taxon>Hexapoda</taxon>
        <taxon>Insecta</taxon>
        <taxon>Pterygota</taxon>
        <taxon>Neoptera</taxon>
        <taxon>Endopterygota</taxon>
        <taxon>Diptera</taxon>
        <taxon>Nematocera</taxon>
        <taxon>Chironomoidea</taxon>
        <taxon>Chironomidae</taxon>
        <taxon>Chironominae</taxon>
        <taxon>Polypedilum</taxon>
        <taxon>Polypedilum</taxon>
    </lineage>
</organism>
<keyword evidence="3" id="KW-1185">Reference proteome</keyword>
<dbReference type="EMBL" id="JADBJN010000004">
    <property type="protein sequence ID" value="KAG5668516.1"/>
    <property type="molecule type" value="Genomic_DNA"/>
</dbReference>
<name>A0A9J6BF67_POLVA</name>
<protein>
    <submittedName>
        <fullName evidence="2">Uncharacterized protein</fullName>
    </submittedName>
</protein>
<accession>A0A9J6BF67</accession>
<evidence type="ECO:0000313" key="2">
    <source>
        <dbReference type="EMBL" id="KAG5668516.1"/>
    </source>
</evidence>